<sequence length="72" mass="8585">MMSIIMNMVCLISLFQMFYQGFHVILVICFARIKRMVSVNLWLFFKIYIYEHYRVASMVMSSCLRILSAGFQ</sequence>
<evidence type="ECO:0000313" key="2">
    <source>
        <dbReference type="EnsemblPlants" id="Kaladp0046s0336.1.v1.1.CDS.1"/>
    </source>
</evidence>
<keyword evidence="1" id="KW-1133">Transmembrane helix</keyword>
<protein>
    <submittedName>
        <fullName evidence="2">Uncharacterized protein</fullName>
    </submittedName>
</protein>
<dbReference type="Gramene" id="Kaladp0046s0336.1.v1.1">
    <property type="protein sequence ID" value="Kaladp0046s0336.1.v1.1.CDS.1"/>
    <property type="gene ID" value="Kaladp0046s0336.v1.1"/>
</dbReference>
<keyword evidence="1" id="KW-0812">Transmembrane</keyword>
<reference evidence="2" key="1">
    <citation type="submission" date="2021-01" db="UniProtKB">
        <authorList>
            <consortium name="EnsemblPlants"/>
        </authorList>
    </citation>
    <scope>IDENTIFICATION</scope>
</reference>
<feature type="transmembrane region" description="Helical" evidence="1">
    <location>
        <begin position="6"/>
        <end position="31"/>
    </location>
</feature>
<dbReference type="AlphaFoldDB" id="A0A7N0ZXQ2"/>
<dbReference type="Proteomes" id="UP000594263">
    <property type="component" value="Unplaced"/>
</dbReference>
<evidence type="ECO:0000313" key="3">
    <source>
        <dbReference type="Proteomes" id="UP000594263"/>
    </source>
</evidence>
<evidence type="ECO:0000256" key="1">
    <source>
        <dbReference type="SAM" id="Phobius"/>
    </source>
</evidence>
<proteinExistence type="predicted"/>
<name>A0A7N0ZXQ2_KALFE</name>
<accession>A0A7N0ZXQ2</accession>
<dbReference type="EnsemblPlants" id="Kaladp0046s0336.1.v1.1">
    <property type="protein sequence ID" value="Kaladp0046s0336.1.v1.1.CDS.1"/>
    <property type="gene ID" value="Kaladp0046s0336.v1.1"/>
</dbReference>
<keyword evidence="3" id="KW-1185">Reference proteome</keyword>
<keyword evidence="1" id="KW-0472">Membrane</keyword>
<organism evidence="2 3">
    <name type="scientific">Kalanchoe fedtschenkoi</name>
    <name type="common">Lavender scallops</name>
    <name type="synonym">South American air plant</name>
    <dbReference type="NCBI Taxonomy" id="63787"/>
    <lineage>
        <taxon>Eukaryota</taxon>
        <taxon>Viridiplantae</taxon>
        <taxon>Streptophyta</taxon>
        <taxon>Embryophyta</taxon>
        <taxon>Tracheophyta</taxon>
        <taxon>Spermatophyta</taxon>
        <taxon>Magnoliopsida</taxon>
        <taxon>eudicotyledons</taxon>
        <taxon>Gunneridae</taxon>
        <taxon>Pentapetalae</taxon>
        <taxon>Saxifragales</taxon>
        <taxon>Crassulaceae</taxon>
        <taxon>Kalanchoe</taxon>
    </lineage>
</organism>